<dbReference type="GO" id="GO:0003700">
    <property type="term" value="F:DNA-binding transcription factor activity"/>
    <property type="evidence" value="ECO:0007669"/>
    <property type="project" value="InterPro"/>
</dbReference>
<dbReference type="PANTHER" id="PTHR46796">
    <property type="entry name" value="HTH-TYPE TRANSCRIPTIONAL ACTIVATOR RHAS-RELATED"/>
    <property type="match status" value="1"/>
</dbReference>
<dbReference type="PROSITE" id="PS01124">
    <property type="entry name" value="HTH_ARAC_FAMILY_2"/>
    <property type="match status" value="1"/>
</dbReference>
<dbReference type="Pfam" id="PF12833">
    <property type="entry name" value="HTH_18"/>
    <property type="match status" value="1"/>
</dbReference>
<evidence type="ECO:0000313" key="5">
    <source>
        <dbReference type="EMBL" id="TCO52499.1"/>
    </source>
</evidence>
<feature type="domain" description="HTH araC/xylS-type" evidence="4">
    <location>
        <begin position="141"/>
        <end position="222"/>
    </location>
</feature>
<dbReference type="Pfam" id="PF20240">
    <property type="entry name" value="DUF6597"/>
    <property type="match status" value="1"/>
</dbReference>
<sequence>MTTDMLDDRRTQTRMPDGATSLIFCLLPDGESHLVVLGPRTRASYYPGKDVPLTVTVRFRPGSARLLTGVPVSEIVGRTLPLSDLWGPPATRLHHDLLADPTHASHRIEQALRERLAAQPKVVASSRALVSAATLMLASERVQDTARKLSVSERHLRNLFTDMIGLSPKQLARVNRIRTVLSRAERERGTRLATDIGYYDQSHMGAEFRSAMGVPLGAFMAGQLPPGECC</sequence>
<dbReference type="Gene3D" id="1.10.10.60">
    <property type="entry name" value="Homeodomain-like"/>
    <property type="match status" value="1"/>
</dbReference>
<evidence type="ECO:0000313" key="6">
    <source>
        <dbReference type="Proteomes" id="UP000295680"/>
    </source>
</evidence>
<evidence type="ECO:0000256" key="3">
    <source>
        <dbReference type="ARBA" id="ARBA00023163"/>
    </source>
</evidence>
<evidence type="ECO:0000256" key="1">
    <source>
        <dbReference type="ARBA" id="ARBA00023015"/>
    </source>
</evidence>
<dbReference type="GO" id="GO:0043565">
    <property type="term" value="F:sequence-specific DNA binding"/>
    <property type="evidence" value="ECO:0007669"/>
    <property type="project" value="InterPro"/>
</dbReference>
<dbReference type="AlphaFoldDB" id="A0A4R2J9D3"/>
<dbReference type="Proteomes" id="UP000295680">
    <property type="component" value="Unassembled WGS sequence"/>
</dbReference>
<evidence type="ECO:0000259" key="4">
    <source>
        <dbReference type="PROSITE" id="PS01124"/>
    </source>
</evidence>
<organism evidence="5 6">
    <name type="scientific">Actinocrispum wychmicini</name>
    <dbReference type="NCBI Taxonomy" id="1213861"/>
    <lineage>
        <taxon>Bacteria</taxon>
        <taxon>Bacillati</taxon>
        <taxon>Actinomycetota</taxon>
        <taxon>Actinomycetes</taxon>
        <taxon>Pseudonocardiales</taxon>
        <taxon>Pseudonocardiaceae</taxon>
        <taxon>Actinocrispum</taxon>
    </lineage>
</organism>
<evidence type="ECO:0000256" key="2">
    <source>
        <dbReference type="ARBA" id="ARBA00023125"/>
    </source>
</evidence>
<name>A0A4R2J9D3_9PSEU</name>
<dbReference type="InterPro" id="IPR050204">
    <property type="entry name" value="AraC_XylS_family_regulators"/>
</dbReference>
<proteinExistence type="predicted"/>
<reference evidence="5 6" key="1">
    <citation type="submission" date="2019-03" db="EMBL/GenBank/DDBJ databases">
        <title>Genomic Encyclopedia of Type Strains, Phase IV (KMG-IV): sequencing the most valuable type-strain genomes for metagenomic binning, comparative biology and taxonomic classification.</title>
        <authorList>
            <person name="Goeker M."/>
        </authorList>
    </citation>
    <scope>NUCLEOTIDE SEQUENCE [LARGE SCALE GENOMIC DNA]</scope>
    <source>
        <strain evidence="5 6">DSM 45934</strain>
    </source>
</reference>
<dbReference type="SMART" id="SM00342">
    <property type="entry name" value="HTH_ARAC"/>
    <property type="match status" value="1"/>
</dbReference>
<dbReference type="EMBL" id="SLWS01000012">
    <property type="protein sequence ID" value="TCO52499.1"/>
    <property type="molecule type" value="Genomic_DNA"/>
</dbReference>
<comment type="caution">
    <text evidence="5">The sequence shown here is derived from an EMBL/GenBank/DDBJ whole genome shotgun (WGS) entry which is preliminary data.</text>
</comment>
<dbReference type="InterPro" id="IPR018060">
    <property type="entry name" value="HTH_AraC"/>
</dbReference>
<keyword evidence="3" id="KW-0804">Transcription</keyword>
<keyword evidence="6" id="KW-1185">Reference proteome</keyword>
<keyword evidence="1" id="KW-0805">Transcription regulation</keyword>
<dbReference type="InterPro" id="IPR046532">
    <property type="entry name" value="DUF6597"/>
</dbReference>
<accession>A0A4R2J9D3</accession>
<keyword evidence="2 5" id="KW-0238">DNA-binding</keyword>
<gene>
    <name evidence="5" type="ORF">EV192_112231</name>
</gene>
<protein>
    <submittedName>
        <fullName evidence="5">AraC-like DNA-binding protein</fullName>
    </submittedName>
</protein>